<protein>
    <submittedName>
        <fullName evidence="4">ATP-binding protein</fullName>
    </submittedName>
</protein>
<name>A0ABV1U2V8_9ACTN</name>
<dbReference type="PANTHER" id="PTHR35526:SF3">
    <property type="entry name" value="ANTI-SIGMA-F FACTOR RSBW"/>
    <property type="match status" value="1"/>
</dbReference>
<evidence type="ECO:0000313" key="4">
    <source>
        <dbReference type="EMBL" id="MER6427581.1"/>
    </source>
</evidence>
<feature type="compositionally biased region" description="Pro residues" evidence="2">
    <location>
        <begin position="1"/>
        <end position="10"/>
    </location>
</feature>
<keyword evidence="4" id="KW-0067">ATP-binding</keyword>
<dbReference type="Pfam" id="PF13581">
    <property type="entry name" value="HATPase_c_2"/>
    <property type="match status" value="1"/>
</dbReference>
<reference evidence="4 5" key="1">
    <citation type="submission" date="2024-06" db="EMBL/GenBank/DDBJ databases">
        <title>The Natural Products Discovery Center: Release of the First 8490 Sequenced Strains for Exploring Actinobacteria Biosynthetic Diversity.</title>
        <authorList>
            <person name="Kalkreuter E."/>
            <person name="Kautsar S.A."/>
            <person name="Yang D."/>
            <person name="Bader C.D."/>
            <person name="Teijaro C.N."/>
            <person name="Fluegel L."/>
            <person name="Davis C.M."/>
            <person name="Simpson J.R."/>
            <person name="Lauterbach L."/>
            <person name="Steele A.D."/>
            <person name="Gui C."/>
            <person name="Meng S."/>
            <person name="Li G."/>
            <person name="Viehrig K."/>
            <person name="Ye F."/>
            <person name="Su P."/>
            <person name="Kiefer A.F."/>
            <person name="Nichols A."/>
            <person name="Cepeda A.J."/>
            <person name="Yan W."/>
            <person name="Fan B."/>
            <person name="Jiang Y."/>
            <person name="Adhikari A."/>
            <person name="Zheng C.-J."/>
            <person name="Schuster L."/>
            <person name="Cowan T.M."/>
            <person name="Smanski M.J."/>
            <person name="Chevrette M.G."/>
            <person name="De Carvalho L.P.S."/>
            <person name="Shen B."/>
        </authorList>
    </citation>
    <scope>NUCLEOTIDE SEQUENCE [LARGE SCALE GENOMIC DNA]</scope>
    <source>
        <strain evidence="4 5">NPDC001166</strain>
    </source>
</reference>
<feature type="region of interest" description="Disordered" evidence="2">
    <location>
        <begin position="1"/>
        <end position="24"/>
    </location>
</feature>
<gene>
    <name evidence="4" type="ORF">ABT272_07510</name>
</gene>
<dbReference type="GO" id="GO:0005524">
    <property type="term" value="F:ATP binding"/>
    <property type="evidence" value="ECO:0007669"/>
    <property type="project" value="UniProtKB-KW"/>
</dbReference>
<dbReference type="Gene3D" id="3.30.565.10">
    <property type="entry name" value="Histidine kinase-like ATPase, C-terminal domain"/>
    <property type="match status" value="1"/>
</dbReference>
<accession>A0ABV1U2V8</accession>
<organism evidence="4 5">
    <name type="scientific">Streptomyces sp. 900105245</name>
    <dbReference type="NCBI Taxonomy" id="3154379"/>
    <lineage>
        <taxon>Bacteria</taxon>
        <taxon>Bacillati</taxon>
        <taxon>Actinomycetota</taxon>
        <taxon>Actinomycetes</taxon>
        <taxon>Kitasatosporales</taxon>
        <taxon>Streptomycetaceae</taxon>
        <taxon>Streptomyces</taxon>
    </lineage>
</organism>
<dbReference type="SUPFAM" id="SSF55874">
    <property type="entry name" value="ATPase domain of HSP90 chaperone/DNA topoisomerase II/histidine kinase"/>
    <property type="match status" value="1"/>
</dbReference>
<evidence type="ECO:0000256" key="1">
    <source>
        <dbReference type="ARBA" id="ARBA00022527"/>
    </source>
</evidence>
<dbReference type="PANTHER" id="PTHR35526">
    <property type="entry name" value="ANTI-SIGMA-F FACTOR RSBW-RELATED"/>
    <property type="match status" value="1"/>
</dbReference>
<evidence type="ECO:0000259" key="3">
    <source>
        <dbReference type="Pfam" id="PF13581"/>
    </source>
</evidence>
<keyword evidence="1" id="KW-0723">Serine/threonine-protein kinase</keyword>
<dbReference type="InterPro" id="IPR036890">
    <property type="entry name" value="HATPase_C_sf"/>
</dbReference>
<sequence length="222" mass="22174">MTAPAVPPAEPLAGIGPLPATEPTTAVAPAEPVITVGPPPVPDPVTTAVSPTGPAVPIPTAGPVGTESASAWTGTPPVEPVITAEPVAVGGRGRTAVLSGDGGCIAEARHLAAGFLAEVAAGGRAVSERSLHLIQLVVSELVTNACKYAPGPVLLKLRLTGDTVEVEVWDGDPVLPTARPADPGRIGQHGLEIVKAIALALDAERVESGKRVTATIALEPDS</sequence>
<keyword evidence="5" id="KW-1185">Reference proteome</keyword>
<keyword evidence="4" id="KW-0547">Nucleotide-binding</keyword>
<evidence type="ECO:0000313" key="5">
    <source>
        <dbReference type="Proteomes" id="UP001470023"/>
    </source>
</evidence>
<comment type="caution">
    <text evidence="4">The sequence shown here is derived from an EMBL/GenBank/DDBJ whole genome shotgun (WGS) entry which is preliminary data.</text>
</comment>
<dbReference type="InterPro" id="IPR050267">
    <property type="entry name" value="Anti-sigma-factor_SerPK"/>
</dbReference>
<keyword evidence="1" id="KW-0418">Kinase</keyword>
<proteinExistence type="predicted"/>
<dbReference type="EMBL" id="JBEPAZ010000004">
    <property type="protein sequence ID" value="MER6427581.1"/>
    <property type="molecule type" value="Genomic_DNA"/>
</dbReference>
<evidence type="ECO:0000256" key="2">
    <source>
        <dbReference type="SAM" id="MobiDB-lite"/>
    </source>
</evidence>
<dbReference type="InterPro" id="IPR003594">
    <property type="entry name" value="HATPase_dom"/>
</dbReference>
<dbReference type="CDD" id="cd16936">
    <property type="entry name" value="HATPase_RsbW-like"/>
    <property type="match status" value="1"/>
</dbReference>
<feature type="domain" description="Histidine kinase/HSP90-like ATPase" evidence="3">
    <location>
        <begin position="112"/>
        <end position="215"/>
    </location>
</feature>
<dbReference type="RefSeq" id="WP_317633633.1">
    <property type="nucleotide sequence ID" value="NZ_JBEPAZ010000004.1"/>
</dbReference>
<dbReference type="Proteomes" id="UP001470023">
    <property type="component" value="Unassembled WGS sequence"/>
</dbReference>
<keyword evidence="1" id="KW-0808">Transferase</keyword>